<sequence length="170" mass="19470">MKKYHHFKGSALSKYEKVQRRVVEILLNSKLLDSKRESSIVFELKHSSECAQVARILAQKRHLDVGIAEVAAVLHDIYVIVEGTYKNHGKLGGPIAEKILKEIDGFSSTEIKLISEAVAHHSEKDIYTNKPYVELVKDVDVLDCSFFEHAEEEYKRIKSPALFNEYEKRV</sequence>
<dbReference type="InterPro" id="IPR006674">
    <property type="entry name" value="HD_domain"/>
</dbReference>
<evidence type="ECO:0000313" key="3">
    <source>
        <dbReference type="Proteomes" id="UP000178853"/>
    </source>
</evidence>
<dbReference type="EMBL" id="MGAA01000014">
    <property type="protein sequence ID" value="OGK37646.1"/>
    <property type="molecule type" value="Genomic_DNA"/>
</dbReference>
<dbReference type="Proteomes" id="UP000178853">
    <property type="component" value="Unassembled WGS sequence"/>
</dbReference>
<feature type="non-terminal residue" evidence="2">
    <location>
        <position position="170"/>
    </location>
</feature>
<proteinExistence type="predicted"/>
<comment type="caution">
    <text evidence="2">The sequence shown here is derived from an EMBL/GenBank/DDBJ whole genome shotgun (WGS) entry which is preliminary data.</text>
</comment>
<dbReference type="CDD" id="cd00077">
    <property type="entry name" value="HDc"/>
    <property type="match status" value="1"/>
</dbReference>
<dbReference type="InterPro" id="IPR003607">
    <property type="entry name" value="HD/PDEase_dom"/>
</dbReference>
<evidence type="ECO:0000313" key="2">
    <source>
        <dbReference type="EMBL" id="OGK37646.1"/>
    </source>
</evidence>
<name>A0A1F7I2R0_9BACT</name>
<dbReference type="Gene3D" id="1.10.3210.10">
    <property type="entry name" value="Hypothetical protein af1432"/>
    <property type="match status" value="1"/>
</dbReference>
<dbReference type="SUPFAM" id="SSF109604">
    <property type="entry name" value="HD-domain/PDEase-like"/>
    <property type="match status" value="1"/>
</dbReference>
<gene>
    <name evidence="2" type="ORF">A3F60_01085</name>
</gene>
<feature type="domain" description="HD" evidence="1">
    <location>
        <begin position="43"/>
        <end position="145"/>
    </location>
</feature>
<protein>
    <recommendedName>
        <fullName evidence="1">HD domain-containing protein</fullName>
    </recommendedName>
</protein>
<accession>A0A1F7I2R0</accession>
<dbReference type="PROSITE" id="PS51831">
    <property type="entry name" value="HD"/>
    <property type="match status" value="1"/>
</dbReference>
<dbReference type="AlphaFoldDB" id="A0A1F7I2R0"/>
<evidence type="ECO:0000259" key="1">
    <source>
        <dbReference type="PROSITE" id="PS51831"/>
    </source>
</evidence>
<reference evidence="2 3" key="1">
    <citation type="journal article" date="2016" name="Nat. Commun.">
        <title>Thousands of microbial genomes shed light on interconnected biogeochemical processes in an aquifer system.</title>
        <authorList>
            <person name="Anantharaman K."/>
            <person name="Brown C.T."/>
            <person name="Hug L.A."/>
            <person name="Sharon I."/>
            <person name="Castelle C.J."/>
            <person name="Probst A.J."/>
            <person name="Thomas B.C."/>
            <person name="Singh A."/>
            <person name="Wilkins M.J."/>
            <person name="Karaoz U."/>
            <person name="Brodie E.L."/>
            <person name="Williams K.H."/>
            <person name="Hubbard S.S."/>
            <person name="Banfield J.F."/>
        </authorList>
    </citation>
    <scope>NUCLEOTIDE SEQUENCE [LARGE SCALE GENOMIC DNA]</scope>
</reference>
<organism evidence="2 3">
    <name type="scientific">Candidatus Roizmanbacteria bacterium RIFCSPHIGHO2_12_FULL_39_8</name>
    <dbReference type="NCBI Taxonomy" id="1802050"/>
    <lineage>
        <taxon>Bacteria</taxon>
        <taxon>Candidatus Roizmaniibacteriota</taxon>
    </lineage>
</organism>
<dbReference type="Pfam" id="PF01966">
    <property type="entry name" value="HD"/>
    <property type="match status" value="1"/>
</dbReference>